<dbReference type="GO" id="GO:0042910">
    <property type="term" value="F:xenobiotic transmembrane transporter activity"/>
    <property type="evidence" value="ECO:0007669"/>
    <property type="project" value="InterPro"/>
</dbReference>
<dbReference type="GeneID" id="63458743"/>
<dbReference type="PIRSF" id="PIRSF006603">
    <property type="entry name" value="DinF"/>
    <property type="match status" value="1"/>
</dbReference>
<feature type="transmembrane region" description="Helical" evidence="8">
    <location>
        <begin position="314"/>
        <end position="333"/>
    </location>
</feature>
<protein>
    <submittedName>
        <fullName evidence="9">Multidrug-efflux transporter</fullName>
    </submittedName>
</protein>
<keyword evidence="6 8" id="KW-1133">Transmembrane helix</keyword>
<dbReference type="NCBIfam" id="TIGR00797">
    <property type="entry name" value="matE"/>
    <property type="match status" value="1"/>
</dbReference>
<keyword evidence="3" id="KW-0813">Transport</keyword>
<feature type="transmembrane region" description="Helical" evidence="8">
    <location>
        <begin position="190"/>
        <end position="211"/>
    </location>
</feature>
<dbReference type="Proteomes" id="UP000242637">
    <property type="component" value="Chromosome 1"/>
</dbReference>
<feature type="transmembrane region" description="Helical" evidence="8">
    <location>
        <begin position="95"/>
        <end position="115"/>
    </location>
</feature>
<evidence type="ECO:0000256" key="6">
    <source>
        <dbReference type="ARBA" id="ARBA00022989"/>
    </source>
</evidence>
<dbReference type="GO" id="GO:0005886">
    <property type="term" value="C:plasma membrane"/>
    <property type="evidence" value="ECO:0007669"/>
    <property type="project" value="UniProtKB-SubCell"/>
</dbReference>
<evidence type="ECO:0000256" key="3">
    <source>
        <dbReference type="ARBA" id="ARBA00022448"/>
    </source>
</evidence>
<keyword evidence="7 8" id="KW-0472">Membrane</keyword>
<feature type="transmembrane region" description="Helical" evidence="8">
    <location>
        <begin position="345"/>
        <end position="367"/>
    </location>
</feature>
<organism evidence="9 10">
    <name type="scientific">Dermatophilus congolensis</name>
    <dbReference type="NCBI Taxonomy" id="1863"/>
    <lineage>
        <taxon>Bacteria</taxon>
        <taxon>Bacillati</taxon>
        <taxon>Actinomycetota</taxon>
        <taxon>Actinomycetes</taxon>
        <taxon>Micrococcales</taxon>
        <taxon>Dermatophilaceae</taxon>
        <taxon>Dermatophilus</taxon>
    </lineage>
</organism>
<feature type="transmembrane region" description="Helical" evidence="8">
    <location>
        <begin position="413"/>
        <end position="434"/>
    </location>
</feature>
<evidence type="ECO:0000256" key="1">
    <source>
        <dbReference type="ARBA" id="ARBA00004651"/>
    </source>
</evidence>
<dbReference type="KEGG" id="dco:SAMEA4475696_0458"/>
<feature type="transmembrane region" description="Helical" evidence="8">
    <location>
        <begin position="379"/>
        <end position="401"/>
    </location>
</feature>
<feature type="transmembrane region" description="Helical" evidence="8">
    <location>
        <begin position="21"/>
        <end position="41"/>
    </location>
</feature>
<feature type="transmembrane region" description="Helical" evidence="8">
    <location>
        <begin position="135"/>
        <end position="156"/>
    </location>
</feature>
<sequence>MPHLSDAALTRDIWRLSFPAFLTLVAEPLFLLADSAIIGHLGTTPLAGLAVASVVLSTAAGTFVFLAYATTSLVARNIGAGKINQALHSGIDGTWLALLLGIATGLLLNIFAAPISSAFGTSPDATDQSSIYLQISAWGLPSMLVILAVTGLLRGFKDTQTPLVASTVAFTANIILNITFVHGLKMGIAGAAWGTVISQTAMAIGLVYASFKTTSGQKISLKPHPGRILKAALAGTPLLVRTLALRGVLLATTWSAAQLGDTTVAAHQLITSIWTFLMFALDSLAIAGQTLVGQDLGASKTRKARHTVNLLTRAALRLGLTFSVLTFIAAPFIPTLFTPDYKIHTAAQAGLLVVAALQPIAAYAYLLDGILIGAGDTPWLARTQILLLIGYLPLIFLLVAFRNDLHAAGPPVSLAALWVIYSIFMAARAAALHVRAHSDTWMITGA</sequence>
<dbReference type="AlphaFoldDB" id="A0A239V9M7"/>
<feature type="transmembrane region" description="Helical" evidence="8">
    <location>
        <begin position="269"/>
        <end position="293"/>
    </location>
</feature>
<comment type="subcellular location">
    <subcellularLocation>
        <location evidence="1">Cell membrane</location>
        <topology evidence="1">Multi-pass membrane protein</topology>
    </subcellularLocation>
</comment>
<proteinExistence type="inferred from homology"/>
<keyword evidence="4" id="KW-1003">Cell membrane</keyword>
<dbReference type="PANTHER" id="PTHR42893">
    <property type="entry name" value="PROTEIN DETOXIFICATION 44, CHLOROPLASTIC-RELATED"/>
    <property type="match status" value="1"/>
</dbReference>
<dbReference type="InterPro" id="IPR044644">
    <property type="entry name" value="DinF-like"/>
</dbReference>
<keyword evidence="5 8" id="KW-0812">Transmembrane</keyword>
<evidence type="ECO:0000256" key="8">
    <source>
        <dbReference type="SAM" id="Phobius"/>
    </source>
</evidence>
<evidence type="ECO:0000256" key="7">
    <source>
        <dbReference type="ARBA" id="ARBA00023136"/>
    </source>
</evidence>
<dbReference type="GO" id="GO:0015297">
    <property type="term" value="F:antiporter activity"/>
    <property type="evidence" value="ECO:0007669"/>
    <property type="project" value="InterPro"/>
</dbReference>
<evidence type="ECO:0000313" key="10">
    <source>
        <dbReference type="Proteomes" id="UP000242637"/>
    </source>
</evidence>
<dbReference type="RefSeq" id="WP_028327194.1">
    <property type="nucleotide sequence ID" value="NZ_LT906453.1"/>
</dbReference>
<feature type="transmembrane region" description="Helical" evidence="8">
    <location>
        <begin position="163"/>
        <end position="184"/>
    </location>
</feature>
<dbReference type="InterPro" id="IPR048279">
    <property type="entry name" value="MdtK-like"/>
</dbReference>
<reference evidence="9 10" key="1">
    <citation type="submission" date="2017-06" db="EMBL/GenBank/DDBJ databases">
        <authorList>
            <consortium name="Pathogen Informatics"/>
        </authorList>
    </citation>
    <scope>NUCLEOTIDE SEQUENCE [LARGE SCALE GENOMIC DNA]</scope>
    <source>
        <strain evidence="9 10">NCTC13039</strain>
    </source>
</reference>
<evidence type="ECO:0000256" key="5">
    <source>
        <dbReference type="ARBA" id="ARBA00022692"/>
    </source>
</evidence>
<evidence type="ECO:0000256" key="2">
    <source>
        <dbReference type="ARBA" id="ARBA00010199"/>
    </source>
</evidence>
<keyword evidence="10" id="KW-1185">Reference proteome</keyword>
<dbReference type="EMBL" id="LT906453">
    <property type="protein sequence ID" value="SNV18458.1"/>
    <property type="molecule type" value="Genomic_DNA"/>
</dbReference>
<accession>A0A239V9M7</accession>
<evidence type="ECO:0000313" key="9">
    <source>
        <dbReference type="EMBL" id="SNV18458.1"/>
    </source>
</evidence>
<dbReference type="InterPro" id="IPR002528">
    <property type="entry name" value="MATE_fam"/>
</dbReference>
<dbReference type="Pfam" id="PF01554">
    <property type="entry name" value="MatE"/>
    <property type="match status" value="2"/>
</dbReference>
<feature type="transmembrane region" description="Helical" evidence="8">
    <location>
        <begin position="47"/>
        <end position="74"/>
    </location>
</feature>
<gene>
    <name evidence="9" type="primary">mdtK</name>
    <name evidence="9" type="ORF">SAMEA4475696_00458</name>
</gene>
<comment type="similarity">
    <text evidence="2">Belongs to the multi antimicrobial extrusion (MATE) (TC 2.A.66.1) family.</text>
</comment>
<dbReference type="PANTHER" id="PTHR42893:SF46">
    <property type="entry name" value="PROTEIN DETOXIFICATION 44, CHLOROPLASTIC"/>
    <property type="match status" value="1"/>
</dbReference>
<name>A0A239V9M7_9MICO</name>
<evidence type="ECO:0000256" key="4">
    <source>
        <dbReference type="ARBA" id="ARBA00022475"/>
    </source>
</evidence>
<dbReference type="OrthoDB" id="5242355at2"/>
<feature type="transmembrane region" description="Helical" evidence="8">
    <location>
        <begin position="232"/>
        <end position="257"/>
    </location>
</feature>
<dbReference type="STRING" id="1121387.GCA_000429885_01258"/>
<dbReference type="CDD" id="cd13136">
    <property type="entry name" value="MATE_DinF_like"/>
    <property type="match status" value="1"/>
</dbReference>